<dbReference type="Pfam" id="PF10452">
    <property type="entry name" value="TCO89"/>
    <property type="match status" value="2"/>
</dbReference>
<evidence type="ECO:0000313" key="3">
    <source>
        <dbReference type="Proteomes" id="UP001152885"/>
    </source>
</evidence>
<gene>
    <name evidence="2" type="ORF">CANVERA_P2451</name>
</gene>
<feature type="compositionally biased region" description="Low complexity" evidence="1">
    <location>
        <begin position="278"/>
        <end position="287"/>
    </location>
</feature>
<feature type="region of interest" description="Disordered" evidence="1">
    <location>
        <begin position="254"/>
        <end position="287"/>
    </location>
</feature>
<feature type="compositionally biased region" description="Polar residues" evidence="1">
    <location>
        <begin position="453"/>
        <end position="463"/>
    </location>
</feature>
<dbReference type="AlphaFoldDB" id="A0A9W4TW16"/>
<dbReference type="GO" id="GO:0000329">
    <property type="term" value="C:fungal-type vacuole membrane"/>
    <property type="evidence" value="ECO:0007669"/>
    <property type="project" value="TreeGrafter"/>
</dbReference>
<organism evidence="2 3">
    <name type="scientific">Candida verbasci</name>
    <dbReference type="NCBI Taxonomy" id="1227364"/>
    <lineage>
        <taxon>Eukaryota</taxon>
        <taxon>Fungi</taxon>
        <taxon>Dikarya</taxon>
        <taxon>Ascomycota</taxon>
        <taxon>Saccharomycotina</taxon>
        <taxon>Pichiomycetes</taxon>
        <taxon>Debaryomycetaceae</taxon>
        <taxon>Candida/Lodderomyces clade</taxon>
        <taxon>Candida</taxon>
    </lineage>
</organism>
<comment type="caution">
    <text evidence="2">The sequence shown here is derived from an EMBL/GenBank/DDBJ whole genome shotgun (WGS) entry which is preliminary data.</text>
</comment>
<dbReference type="PANTHER" id="PTHR22794:SF2">
    <property type="entry name" value="THAP DOMAIN-CONTAINING PROTEIN 11"/>
    <property type="match status" value="1"/>
</dbReference>
<accession>A0A9W4TW16</accession>
<feature type="compositionally biased region" description="Polar residues" evidence="1">
    <location>
        <begin position="39"/>
        <end position="50"/>
    </location>
</feature>
<evidence type="ECO:0000256" key="1">
    <source>
        <dbReference type="SAM" id="MobiDB-lite"/>
    </source>
</evidence>
<feature type="compositionally biased region" description="Polar residues" evidence="1">
    <location>
        <begin position="254"/>
        <end position="272"/>
    </location>
</feature>
<keyword evidence="3" id="KW-1185">Reference proteome</keyword>
<dbReference type="OrthoDB" id="5430106at2759"/>
<dbReference type="GO" id="GO:0031929">
    <property type="term" value="P:TOR signaling"/>
    <property type="evidence" value="ECO:0007669"/>
    <property type="project" value="InterPro"/>
</dbReference>
<dbReference type="Proteomes" id="UP001152885">
    <property type="component" value="Unassembled WGS sequence"/>
</dbReference>
<protein>
    <submittedName>
        <fullName evidence="2">Uncharacterized protein</fullName>
    </submittedName>
</protein>
<feature type="region of interest" description="Disordered" evidence="1">
    <location>
        <begin position="1"/>
        <end position="50"/>
    </location>
</feature>
<dbReference type="GO" id="GO:0031931">
    <property type="term" value="C:TORC1 complex"/>
    <property type="evidence" value="ECO:0007669"/>
    <property type="project" value="InterPro"/>
</dbReference>
<name>A0A9W4TW16_9ASCO</name>
<reference evidence="2" key="1">
    <citation type="submission" date="2022-12" db="EMBL/GenBank/DDBJ databases">
        <authorList>
            <person name="Brejova B."/>
        </authorList>
    </citation>
    <scope>NUCLEOTIDE SEQUENCE</scope>
</reference>
<proteinExistence type="predicted"/>
<sequence>MNNQKPKHPAKLGSHKGSSTNLTRPNLNRSKSTDGLIRRNNSALKRNGRSFTKINGLQPLTKTLSNPSIKCGGTIGLKTSAKKGKAILSLNDDDGDFEDVNEPADKVKGPVPERFDQTSISSNSNREPEVPSLYNNLDVPTPFEENKKLEVVEEHTNTEPARPDLISTKSSDDDFSSNLYGGSLLLSQSTGLIKKIEKDYGPEEIKYSDSISGISFKANPIENIAKPITTNKNVVKDNSYEVNKTIYSNLQRSFNKNESKNSTPLNNPNNFSDFLKPNHSSSSDLNNNLETRTQQRLWLQRESSLMDVTNLENKSNFSNLSLNNLMFSHSYSNHNLSSLNSTTNNDGHPSNNNMLMHMVSTQNSIQSRTEFERLNREYLNVRRHTNPIGESLNRVDQYLHKDELRIVKTKKTETENLNSFKEFSPSAINKIWQDAVIATSSKSNHGQRAFQRPATSFNNTQVS</sequence>
<feature type="region of interest" description="Disordered" evidence="1">
    <location>
        <begin position="102"/>
        <end position="138"/>
    </location>
</feature>
<dbReference type="InterPro" id="IPR018857">
    <property type="entry name" value="TORC1_cplx_su_TCO89"/>
</dbReference>
<feature type="region of interest" description="Disordered" evidence="1">
    <location>
        <begin position="442"/>
        <end position="463"/>
    </location>
</feature>
<feature type="compositionally biased region" description="Basic and acidic residues" evidence="1">
    <location>
        <begin position="103"/>
        <end position="116"/>
    </location>
</feature>
<dbReference type="PANTHER" id="PTHR22794">
    <property type="entry name" value="THAP DOMAIN PROTEIN 11"/>
    <property type="match status" value="1"/>
</dbReference>
<feature type="compositionally biased region" description="Polar residues" evidence="1">
    <location>
        <begin position="16"/>
        <end position="30"/>
    </location>
</feature>
<dbReference type="EMBL" id="CANTUO010000002">
    <property type="protein sequence ID" value="CAI5757939.1"/>
    <property type="molecule type" value="Genomic_DNA"/>
</dbReference>
<evidence type="ECO:0000313" key="2">
    <source>
        <dbReference type="EMBL" id="CAI5757939.1"/>
    </source>
</evidence>
<feature type="compositionally biased region" description="Basic residues" evidence="1">
    <location>
        <begin position="1"/>
        <end position="14"/>
    </location>
</feature>